<dbReference type="Pfam" id="PF01636">
    <property type="entry name" value="APH"/>
    <property type="match status" value="1"/>
</dbReference>
<name>A0A8T9B1Q4_9HELO</name>
<sequence>MASLNLYHETATDDEIASYCLEPNRVFLSGAVYDNHVVKLSEKAVVKFGIGVKEEEANSQRKAYELIDKNIVCIPSVYRFFTKGQHGYIVMEYMKGRVLEPVEDSLLMNRITYILAYLATIRSSIPGALGGGVSTGILWSEHSEEPFLHTIQEIESWFNRRLSKQDPKLIFSGSELVLCHLDIAPRNFLLLQDGSICLLDWASAGFYPRVFEECVLRITRALKGSFLSDGLRLERLTDEEELQIKSMIQAYYNSVRFYFEGERELEQELEQEKDESSDEDEDEGRQEVNGVTPAMTGERVGGSSRRAN</sequence>
<evidence type="ECO:0000313" key="3">
    <source>
        <dbReference type="EMBL" id="TVY13934.1"/>
    </source>
</evidence>
<dbReference type="SUPFAM" id="SSF56112">
    <property type="entry name" value="Protein kinase-like (PK-like)"/>
    <property type="match status" value="1"/>
</dbReference>
<dbReference type="InterPro" id="IPR051678">
    <property type="entry name" value="AGP_Transferase"/>
</dbReference>
<dbReference type="EMBL" id="QGMF01000811">
    <property type="protein sequence ID" value="TVY13934.1"/>
    <property type="molecule type" value="Genomic_DNA"/>
</dbReference>
<feature type="compositionally biased region" description="Acidic residues" evidence="1">
    <location>
        <begin position="267"/>
        <end position="284"/>
    </location>
</feature>
<dbReference type="Gene3D" id="3.90.1200.10">
    <property type="match status" value="1"/>
</dbReference>
<keyword evidence="4" id="KW-1185">Reference proteome</keyword>
<protein>
    <recommendedName>
        <fullName evidence="2">Aminoglycoside phosphotransferase domain-containing protein</fullName>
    </recommendedName>
</protein>
<dbReference type="InterPro" id="IPR011009">
    <property type="entry name" value="Kinase-like_dom_sf"/>
</dbReference>
<organism evidence="3 4">
    <name type="scientific">Lachnellula arida</name>
    <dbReference type="NCBI Taxonomy" id="1316785"/>
    <lineage>
        <taxon>Eukaryota</taxon>
        <taxon>Fungi</taxon>
        <taxon>Dikarya</taxon>
        <taxon>Ascomycota</taxon>
        <taxon>Pezizomycotina</taxon>
        <taxon>Leotiomycetes</taxon>
        <taxon>Helotiales</taxon>
        <taxon>Lachnaceae</taxon>
        <taxon>Lachnellula</taxon>
    </lineage>
</organism>
<dbReference type="PANTHER" id="PTHR21310:SF39">
    <property type="entry name" value="AMINOGLYCOSIDE PHOSPHOTRANSFERASE DOMAIN-CONTAINING PROTEIN"/>
    <property type="match status" value="1"/>
</dbReference>
<dbReference type="OrthoDB" id="4177236at2759"/>
<evidence type="ECO:0000313" key="4">
    <source>
        <dbReference type="Proteomes" id="UP000469559"/>
    </source>
</evidence>
<reference evidence="3 4" key="1">
    <citation type="submission" date="2018-05" db="EMBL/GenBank/DDBJ databases">
        <title>Whole genome sequencing for identification of molecular markers to develop diagnostic detection tools for the regulated plant pathogen Lachnellula willkommii.</title>
        <authorList>
            <person name="Giroux E."/>
            <person name="Bilodeau G."/>
        </authorList>
    </citation>
    <scope>NUCLEOTIDE SEQUENCE [LARGE SCALE GENOMIC DNA]</scope>
    <source>
        <strain evidence="3 4">CBS 203.66</strain>
    </source>
</reference>
<dbReference type="AlphaFoldDB" id="A0A8T9B1Q4"/>
<feature type="domain" description="Aminoglycoside phosphotransferase" evidence="2">
    <location>
        <begin position="33"/>
        <end position="212"/>
    </location>
</feature>
<proteinExistence type="predicted"/>
<evidence type="ECO:0000256" key="1">
    <source>
        <dbReference type="SAM" id="MobiDB-lite"/>
    </source>
</evidence>
<gene>
    <name evidence="3" type="ORF">LARI1_G009324</name>
</gene>
<dbReference type="InterPro" id="IPR002575">
    <property type="entry name" value="Aminoglycoside_PTrfase"/>
</dbReference>
<accession>A0A8T9B1Q4</accession>
<evidence type="ECO:0000259" key="2">
    <source>
        <dbReference type="Pfam" id="PF01636"/>
    </source>
</evidence>
<feature type="region of interest" description="Disordered" evidence="1">
    <location>
        <begin position="267"/>
        <end position="308"/>
    </location>
</feature>
<dbReference type="Proteomes" id="UP000469559">
    <property type="component" value="Unassembled WGS sequence"/>
</dbReference>
<dbReference type="PANTHER" id="PTHR21310">
    <property type="entry name" value="AMINOGLYCOSIDE PHOSPHOTRANSFERASE-RELATED-RELATED"/>
    <property type="match status" value="1"/>
</dbReference>
<comment type="caution">
    <text evidence="3">The sequence shown here is derived from an EMBL/GenBank/DDBJ whole genome shotgun (WGS) entry which is preliminary data.</text>
</comment>